<dbReference type="CDD" id="cd00130">
    <property type="entry name" value="PAS"/>
    <property type="match status" value="1"/>
</dbReference>
<gene>
    <name evidence="2" type="ORF">JJQ90_01685</name>
</gene>
<evidence type="ECO:0000313" key="3">
    <source>
        <dbReference type="Proteomes" id="UP000689967"/>
    </source>
</evidence>
<dbReference type="PROSITE" id="PS50883">
    <property type="entry name" value="EAL"/>
    <property type="match status" value="1"/>
</dbReference>
<dbReference type="Proteomes" id="UP000689967">
    <property type="component" value="Unassembled WGS sequence"/>
</dbReference>
<accession>A0ABS6H4G7</accession>
<keyword evidence="3" id="KW-1185">Reference proteome</keyword>
<dbReference type="Pfam" id="PF00563">
    <property type="entry name" value="EAL"/>
    <property type="match status" value="1"/>
</dbReference>
<dbReference type="PANTHER" id="PTHR33121">
    <property type="entry name" value="CYCLIC DI-GMP PHOSPHODIESTERASE PDEF"/>
    <property type="match status" value="1"/>
</dbReference>
<organism evidence="2 3">
    <name type="scientific">Falsiroseomonas oleicola</name>
    <dbReference type="NCBI Taxonomy" id="2801474"/>
    <lineage>
        <taxon>Bacteria</taxon>
        <taxon>Pseudomonadati</taxon>
        <taxon>Pseudomonadota</taxon>
        <taxon>Alphaproteobacteria</taxon>
        <taxon>Acetobacterales</taxon>
        <taxon>Roseomonadaceae</taxon>
        <taxon>Falsiroseomonas</taxon>
    </lineage>
</organism>
<protein>
    <submittedName>
        <fullName evidence="2">EAL domain-containing protein</fullName>
    </submittedName>
</protein>
<comment type="caution">
    <text evidence="2">The sequence shown here is derived from an EMBL/GenBank/DDBJ whole genome shotgun (WGS) entry which is preliminary data.</text>
</comment>
<dbReference type="RefSeq" id="WP_216872734.1">
    <property type="nucleotide sequence ID" value="NZ_JAERQM010000001.1"/>
</dbReference>
<reference evidence="2 3" key="1">
    <citation type="submission" date="2021-01" db="EMBL/GenBank/DDBJ databases">
        <title>Roseomonas sp. nov, a bacterium isolated from an oil production mixture in Yumen Oilfield.</title>
        <authorList>
            <person name="Wu D."/>
        </authorList>
    </citation>
    <scope>NUCLEOTIDE SEQUENCE [LARGE SCALE GENOMIC DNA]</scope>
    <source>
        <strain evidence="2 3">ROY-5-3</strain>
    </source>
</reference>
<evidence type="ECO:0000259" key="1">
    <source>
        <dbReference type="PROSITE" id="PS50883"/>
    </source>
</evidence>
<dbReference type="InterPro" id="IPR000014">
    <property type="entry name" value="PAS"/>
</dbReference>
<feature type="domain" description="EAL" evidence="1">
    <location>
        <begin position="274"/>
        <end position="514"/>
    </location>
</feature>
<evidence type="ECO:0000313" key="2">
    <source>
        <dbReference type="EMBL" id="MBU8542396.1"/>
    </source>
</evidence>
<dbReference type="PANTHER" id="PTHR33121:SF79">
    <property type="entry name" value="CYCLIC DI-GMP PHOSPHODIESTERASE PDED-RELATED"/>
    <property type="match status" value="1"/>
</dbReference>
<dbReference type="InterPro" id="IPR001633">
    <property type="entry name" value="EAL_dom"/>
</dbReference>
<name>A0ABS6H4G7_9PROT</name>
<proteinExistence type="predicted"/>
<dbReference type="CDD" id="cd01948">
    <property type="entry name" value="EAL"/>
    <property type="match status" value="1"/>
</dbReference>
<dbReference type="SMART" id="SM00052">
    <property type="entry name" value="EAL"/>
    <property type="match status" value="1"/>
</dbReference>
<dbReference type="InterPro" id="IPR050706">
    <property type="entry name" value="Cyclic-di-GMP_PDE-like"/>
</dbReference>
<dbReference type="EMBL" id="JAERQM010000001">
    <property type="protein sequence ID" value="MBU8542396.1"/>
    <property type="molecule type" value="Genomic_DNA"/>
</dbReference>
<sequence>MSPARHRILGDRERFVAFAFAAADLLVEVAQDGRIGFAAGAFRARLGKPPESFVGTDPVRLVAPEDRRLFATALAMLPGRGRLAPTAFRLADGDHTPFSVSGLHILSSDSSARLCLAFSPLPAAPDLRPADAAALLREAEQRLRAGTAEHLTLIETGNAICSATTERVEQALREEAGAEALAAQLGPGRYGVLAGEDQALPDLGALAARLERLLGTQAGALLSVTQVELAGGALTASQAARALRHGLGAFARFGAAGLRDAGFAQGLGGVVARVTERAGALRRIIADRRFRLEFQPIVDLGTRQVHHHEALLRLAPGALAPGEGPQEFVSLAETIGLTEELDLAVASMALAAAHAVPEGRHVAFNLSGLSVQSAGFRKRLLAALDRDPRGTRRVMVELTESVEIEDEEAAATTLRGLRKRGVPVCIDDFGAGAAAFRYLKAFPTDYVKVDGSYVQAALTSERDRSFVAAMVDLSLAVGAQVVAERIETEAAAQAMQALGVHYGQGWLFGKPGPL</sequence>